<dbReference type="PANTHER" id="PTHR32308">
    <property type="entry name" value="LYASE BETA SUBUNIT, PUTATIVE (AFU_ORTHOLOGUE AFUA_4G13030)-RELATED"/>
    <property type="match status" value="1"/>
</dbReference>
<dbReference type="GO" id="GO:0016829">
    <property type="term" value="F:lyase activity"/>
    <property type="evidence" value="ECO:0007669"/>
    <property type="project" value="UniProtKB-KW"/>
</dbReference>
<dbReference type="PANTHER" id="PTHR32308:SF10">
    <property type="entry name" value="CITRATE LYASE SUBUNIT BETA"/>
    <property type="match status" value="1"/>
</dbReference>
<name>A0A174QT32_9FIRM</name>
<keyword evidence="2 4" id="KW-0479">Metal-binding</keyword>
<protein>
    <submittedName>
        <fullName evidence="5">Citrate lyase beta subunit</fullName>
    </submittedName>
</protein>
<sequence>MQYFDYLSDCDLSSLFFKPPEAFFKTTERETLRLAVGGLLYTPAFNRQIARSIINGKIPELTSMAVCLEDSVGDDDRIRCVENTQRQFEQLAAALDNGSLPENRLPLLFVRVKDCAMLEDLAEFFISYSRVITCVILPKAAPDALGRALVLAADIGRRACEPFYVMPILESRELMERDDRTIFLRELREIADESDQILNIRVGATDLCGLYGIRRSVDTPIYSIAVAAGIIADIVRIFAIDDRYTVSGPVWEYFSTFARACALRRSDEIDGLLREVRLDLQNGILGKTCVHPTQLPLVQASYAVPYEQYQDALGILGGDQGTVGVLASVRQNKMNELKPHTLWARKLLQRAHVYGVYQENTNAAGFLRAVYGGEFKA</sequence>
<dbReference type="SUPFAM" id="SSF51621">
    <property type="entry name" value="Phosphoenolpyruvate/pyruvate domain"/>
    <property type="match status" value="1"/>
</dbReference>
<feature type="binding site" evidence="4">
    <location>
        <position position="206"/>
    </location>
    <ligand>
        <name>Mg(2+)</name>
        <dbReference type="ChEBI" id="CHEBI:18420"/>
    </ligand>
</feature>
<dbReference type="InterPro" id="IPR011206">
    <property type="entry name" value="Citrate_lyase_beta/mcl1/mcl2"/>
</dbReference>
<keyword evidence="5" id="KW-0456">Lyase</keyword>
<proteinExistence type="predicted"/>
<dbReference type="Pfam" id="PF15617">
    <property type="entry name" value="C-C_Bond_Lyase"/>
    <property type="match status" value="1"/>
</dbReference>
<dbReference type="GO" id="GO:0006107">
    <property type="term" value="P:oxaloacetate metabolic process"/>
    <property type="evidence" value="ECO:0007669"/>
    <property type="project" value="TreeGrafter"/>
</dbReference>
<evidence type="ECO:0000313" key="6">
    <source>
        <dbReference type="Proteomes" id="UP000095765"/>
    </source>
</evidence>
<dbReference type="InterPro" id="IPR015813">
    <property type="entry name" value="Pyrv/PenolPyrv_kinase-like_dom"/>
</dbReference>
<organism evidence="5 6">
    <name type="scientific">Anaerotruncus colihominis</name>
    <dbReference type="NCBI Taxonomy" id="169435"/>
    <lineage>
        <taxon>Bacteria</taxon>
        <taxon>Bacillati</taxon>
        <taxon>Bacillota</taxon>
        <taxon>Clostridia</taxon>
        <taxon>Eubacteriales</taxon>
        <taxon>Oscillospiraceae</taxon>
        <taxon>Anaerotruncus</taxon>
    </lineage>
</organism>
<dbReference type="OrthoDB" id="9786940at2"/>
<comment type="cofactor">
    <cofactor evidence="1">
        <name>Mg(2+)</name>
        <dbReference type="ChEBI" id="CHEBI:18420"/>
    </cofactor>
</comment>
<dbReference type="EMBL" id="CZBE01000011">
    <property type="protein sequence ID" value="CUP76354.1"/>
    <property type="molecule type" value="Genomic_DNA"/>
</dbReference>
<evidence type="ECO:0000256" key="3">
    <source>
        <dbReference type="ARBA" id="ARBA00022842"/>
    </source>
</evidence>
<dbReference type="Gene3D" id="3.20.20.60">
    <property type="entry name" value="Phosphoenolpyruvate-binding domains"/>
    <property type="match status" value="1"/>
</dbReference>
<evidence type="ECO:0000256" key="4">
    <source>
        <dbReference type="PIRSR" id="PIRSR015582-2"/>
    </source>
</evidence>
<dbReference type="InterPro" id="IPR039480">
    <property type="entry name" value="C-C_Bond_Lyase-like"/>
</dbReference>
<accession>A0A174QT32</accession>
<reference evidence="5 6" key="1">
    <citation type="submission" date="2015-09" db="EMBL/GenBank/DDBJ databases">
        <authorList>
            <consortium name="Pathogen Informatics"/>
        </authorList>
    </citation>
    <scope>NUCLEOTIDE SEQUENCE [LARGE SCALE GENOMIC DNA]</scope>
    <source>
        <strain evidence="5 6">2789STDY5834939</strain>
    </source>
</reference>
<evidence type="ECO:0000256" key="1">
    <source>
        <dbReference type="ARBA" id="ARBA00001946"/>
    </source>
</evidence>
<evidence type="ECO:0000256" key="2">
    <source>
        <dbReference type="ARBA" id="ARBA00022723"/>
    </source>
</evidence>
<dbReference type="GO" id="GO:0000287">
    <property type="term" value="F:magnesium ion binding"/>
    <property type="evidence" value="ECO:0007669"/>
    <property type="project" value="TreeGrafter"/>
</dbReference>
<dbReference type="AlphaFoldDB" id="A0A174QT32"/>
<gene>
    <name evidence="5" type="ORF">ERS852551_01873</name>
</gene>
<dbReference type="PIRSF" id="PIRSF015582">
    <property type="entry name" value="Cit_lyase_B"/>
    <property type="match status" value="1"/>
</dbReference>
<dbReference type="Proteomes" id="UP000095765">
    <property type="component" value="Unassembled WGS sequence"/>
</dbReference>
<evidence type="ECO:0000313" key="5">
    <source>
        <dbReference type="EMBL" id="CUP76354.1"/>
    </source>
</evidence>
<dbReference type="RefSeq" id="WP_055245122.1">
    <property type="nucleotide sequence ID" value="NZ_CZBE01000011.1"/>
</dbReference>
<keyword evidence="3 4" id="KW-0460">Magnesium</keyword>
<dbReference type="InterPro" id="IPR040442">
    <property type="entry name" value="Pyrv_kinase-like_dom_sf"/>
</dbReference>